<gene>
    <name evidence="1" type="ORF">IAC10_12655</name>
</gene>
<dbReference type="EMBL" id="DVIU01000258">
    <property type="protein sequence ID" value="HIS37450.1"/>
    <property type="molecule type" value="Genomic_DNA"/>
</dbReference>
<comment type="caution">
    <text evidence="1">The sequence shown here is derived from an EMBL/GenBank/DDBJ whole genome shotgun (WGS) entry which is preliminary data.</text>
</comment>
<evidence type="ECO:0000313" key="1">
    <source>
        <dbReference type="EMBL" id="HIS37450.1"/>
    </source>
</evidence>
<protein>
    <submittedName>
        <fullName evidence="1">Uncharacterized protein</fullName>
    </submittedName>
</protein>
<reference evidence="1" key="1">
    <citation type="submission" date="2020-10" db="EMBL/GenBank/DDBJ databases">
        <authorList>
            <person name="Gilroy R."/>
        </authorList>
    </citation>
    <scope>NUCLEOTIDE SEQUENCE</scope>
    <source>
        <strain evidence="1">6276</strain>
    </source>
</reference>
<dbReference type="AlphaFoldDB" id="A0A9D1F0R5"/>
<evidence type="ECO:0000313" key="2">
    <source>
        <dbReference type="Proteomes" id="UP000823928"/>
    </source>
</evidence>
<name>A0A9D1F0R5_9BACT</name>
<sequence>MLIDSSKMSVMDISRFVNESHTFREYKDFRIETDSYVLMTKPMFDRLIEIADKHGECIYPTKRYRKHGRYVYKNA</sequence>
<dbReference type="Proteomes" id="UP000823928">
    <property type="component" value="Unassembled WGS sequence"/>
</dbReference>
<organism evidence="1 2">
    <name type="scientific">Candidatus Scatousia excrementigallinarum</name>
    <dbReference type="NCBI Taxonomy" id="2840935"/>
    <lineage>
        <taxon>Bacteria</taxon>
        <taxon>Candidatus Scatousia</taxon>
    </lineage>
</organism>
<reference evidence="1" key="2">
    <citation type="journal article" date="2021" name="PeerJ">
        <title>Extensive microbial diversity within the chicken gut microbiome revealed by metagenomics and culture.</title>
        <authorList>
            <person name="Gilroy R."/>
            <person name="Ravi A."/>
            <person name="Getino M."/>
            <person name="Pursley I."/>
            <person name="Horton D.L."/>
            <person name="Alikhan N.F."/>
            <person name="Baker D."/>
            <person name="Gharbi K."/>
            <person name="Hall N."/>
            <person name="Watson M."/>
            <person name="Adriaenssens E.M."/>
            <person name="Foster-Nyarko E."/>
            <person name="Jarju S."/>
            <person name="Secka A."/>
            <person name="Antonio M."/>
            <person name="Oren A."/>
            <person name="Chaudhuri R.R."/>
            <person name="La Ragione R."/>
            <person name="Hildebrand F."/>
            <person name="Pallen M.J."/>
        </authorList>
    </citation>
    <scope>NUCLEOTIDE SEQUENCE</scope>
    <source>
        <strain evidence="1">6276</strain>
    </source>
</reference>
<proteinExistence type="predicted"/>
<accession>A0A9D1F0R5</accession>